<evidence type="ECO:0000313" key="2">
    <source>
        <dbReference type="Proteomes" id="UP001227126"/>
    </source>
</evidence>
<evidence type="ECO:0000313" key="1">
    <source>
        <dbReference type="EMBL" id="MDK3075595.1"/>
    </source>
</evidence>
<dbReference type="EMBL" id="JASNJE010000043">
    <property type="protein sequence ID" value="MDK3075595.1"/>
    <property type="molecule type" value="Genomic_DNA"/>
</dbReference>
<protein>
    <recommendedName>
        <fullName evidence="3">HTH cro/C1-type domain-containing protein</fullName>
    </recommendedName>
</protein>
<accession>A0ABT7FKD0</accession>
<name>A0ABT7FKD0_9RHOB</name>
<dbReference type="Proteomes" id="UP001227126">
    <property type="component" value="Unassembled WGS sequence"/>
</dbReference>
<dbReference type="RefSeq" id="WP_284487518.1">
    <property type="nucleotide sequence ID" value="NZ_JASNJE010000043.1"/>
</dbReference>
<sequence length="110" mass="11797">MARTFRSAFSHALASSGLSIDTIAAGTSVARPNLERVLSEPGAMLPIRDAETVAKFLGSSLAEFLEAPEQSDPIEIARLYSQLPEPLKDRFQACRPELSAPSDPSDPESP</sequence>
<organism evidence="1 2">
    <name type="scientific">Sedimentitalea xiamensis</name>
    <dbReference type="NCBI Taxonomy" id="3050037"/>
    <lineage>
        <taxon>Bacteria</taxon>
        <taxon>Pseudomonadati</taxon>
        <taxon>Pseudomonadota</taxon>
        <taxon>Alphaproteobacteria</taxon>
        <taxon>Rhodobacterales</taxon>
        <taxon>Paracoccaceae</taxon>
        <taxon>Sedimentitalea</taxon>
    </lineage>
</organism>
<proteinExistence type="predicted"/>
<keyword evidence="2" id="KW-1185">Reference proteome</keyword>
<reference evidence="1 2" key="1">
    <citation type="submission" date="2023-05" db="EMBL/GenBank/DDBJ databases">
        <title>Sedimentitalea sp. nov. JM2-8.</title>
        <authorList>
            <person name="Huang J."/>
        </authorList>
    </citation>
    <scope>NUCLEOTIDE SEQUENCE [LARGE SCALE GENOMIC DNA]</scope>
    <source>
        <strain evidence="1 2">JM2-8</strain>
    </source>
</reference>
<evidence type="ECO:0008006" key="3">
    <source>
        <dbReference type="Google" id="ProtNLM"/>
    </source>
</evidence>
<gene>
    <name evidence="1" type="ORF">QO034_21240</name>
</gene>
<comment type="caution">
    <text evidence="1">The sequence shown here is derived from an EMBL/GenBank/DDBJ whole genome shotgun (WGS) entry which is preliminary data.</text>
</comment>